<dbReference type="OrthoDB" id="288570at2759"/>
<accession>Q22DC3</accession>
<organism evidence="2 3">
    <name type="scientific">Tetrahymena thermophila (strain SB210)</name>
    <dbReference type="NCBI Taxonomy" id="312017"/>
    <lineage>
        <taxon>Eukaryota</taxon>
        <taxon>Sar</taxon>
        <taxon>Alveolata</taxon>
        <taxon>Ciliophora</taxon>
        <taxon>Intramacronucleata</taxon>
        <taxon>Oligohymenophorea</taxon>
        <taxon>Hymenostomatida</taxon>
        <taxon>Tetrahymenina</taxon>
        <taxon>Tetrahymenidae</taxon>
        <taxon>Tetrahymena</taxon>
    </lineage>
</organism>
<gene>
    <name evidence="2" type="ORF">TTHERM_00992790</name>
</gene>
<dbReference type="InParanoid" id="Q22DC3"/>
<dbReference type="KEGG" id="tet:TTHERM_00992790"/>
<reference evidence="3" key="1">
    <citation type="journal article" date="2006" name="PLoS Biol.">
        <title>Macronuclear genome sequence of the ciliate Tetrahymena thermophila, a model eukaryote.</title>
        <authorList>
            <person name="Eisen J.A."/>
            <person name="Coyne R.S."/>
            <person name="Wu M."/>
            <person name="Wu D."/>
            <person name="Thiagarajan M."/>
            <person name="Wortman J.R."/>
            <person name="Badger J.H."/>
            <person name="Ren Q."/>
            <person name="Amedeo P."/>
            <person name="Jones K.M."/>
            <person name="Tallon L.J."/>
            <person name="Delcher A.L."/>
            <person name="Salzberg S.L."/>
            <person name="Silva J.C."/>
            <person name="Haas B.J."/>
            <person name="Majoros W.H."/>
            <person name="Farzad M."/>
            <person name="Carlton J.M."/>
            <person name="Smith R.K. Jr."/>
            <person name="Garg J."/>
            <person name="Pearlman R.E."/>
            <person name="Karrer K.M."/>
            <person name="Sun L."/>
            <person name="Manning G."/>
            <person name="Elde N.C."/>
            <person name="Turkewitz A.P."/>
            <person name="Asai D.J."/>
            <person name="Wilkes D.E."/>
            <person name="Wang Y."/>
            <person name="Cai H."/>
            <person name="Collins K."/>
            <person name="Stewart B.A."/>
            <person name="Lee S.R."/>
            <person name="Wilamowska K."/>
            <person name="Weinberg Z."/>
            <person name="Ruzzo W.L."/>
            <person name="Wloga D."/>
            <person name="Gaertig J."/>
            <person name="Frankel J."/>
            <person name="Tsao C.-C."/>
            <person name="Gorovsky M.A."/>
            <person name="Keeling P.J."/>
            <person name="Waller R.F."/>
            <person name="Patron N.J."/>
            <person name="Cherry J.M."/>
            <person name="Stover N.A."/>
            <person name="Krieger C.J."/>
            <person name="del Toro C."/>
            <person name="Ryder H.F."/>
            <person name="Williamson S.C."/>
            <person name="Barbeau R.A."/>
            <person name="Hamilton E.P."/>
            <person name="Orias E."/>
        </authorList>
    </citation>
    <scope>NUCLEOTIDE SEQUENCE [LARGE SCALE GENOMIC DNA]</scope>
    <source>
        <strain evidence="3">SB210</strain>
    </source>
</reference>
<dbReference type="EMBL" id="GG662439">
    <property type="protein sequence ID" value="EAR83279.1"/>
    <property type="molecule type" value="Genomic_DNA"/>
</dbReference>
<dbReference type="AlphaFoldDB" id="Q22DC3"/>
<name>Q22DC3_TETTS</name>
<feature type="compositionally biased region" description="Low complexity" evidence="1">
    <location>
        <begin position="178"/>
        <end position="191"/>
    </location>
</feature>
<evidence type="ECO:0000313" key="2">
    <source>
        <dbReference type="EMBL" id="EAR83279.1"/>
    </source>
</evidence>
<dbReference type="GeneID" id="7833099"/>
<dbReference type="Proteomes" id="UP000009168">
    <property type="component" value="Unassembled WGS sequence"/>
</dbReference>
<dbReference type="RefSeq" id="XP_001030942.1">
    <property type="nucleotide sequence ID" value="XM_001030942.2"/>
</dbReference>
<keyword evidence="3" id="KW-1185">Reference proteome</keyword>
<sequence length="727" mass="85042">MSHSLAQKANQNYQKEYAKLKRQSLNQLTYPKQDTLHTEEDVRQNDQNYFDIQKEGVPVKLKRSQNFQKNLLNDQSTSQQKQFSQNQTSQGFQKIKNIQNLFSYGDISQRKSLDSLLTQRIYNQKQQESNDQKQIYNRSILQNQLGKQAQDKLKIIISDQGDQVTPVSNAYGFQTAVSSQNSQDQQNNSNQGISTPINEELKVKPKTKQMTRTSFQAQVPYYQQKAEEKKEFIKQKNKEKKIQYKNFIESLESRKQTFTKFSFKSYERDDNPFLNPLIQKVNNLELKGSMHVIDLWEDKALKKYLNYSNLKDGKYMLRGIAQQINQDQLQQKKDVPTIFTKKDEFILQGKLQDKESMNNYIKHINEEYVKNQKLLDIKIQKSGLSQAISRQSIILPAETNFQQILPSKRNSQTKIDQEKQFDDIEFIKNFFQRTQSQASISSPQKFQSQLLSPNKIYQNNKIKTSPSASPQKQEKKHIQNYFFPSQTLQSQVFEQSAGNQRNEDFTQLSDIKSQFLQVPSMNFESPNKQISKNILFNSEPQQNKLGQVQNNSYNQLFSPNNKLINTSDLNSTNFLSQMKKNENSKVSQFSSRIEKREKQFTKIGSAKLNNFKNTLNNQKIHVDNFQSGNKILKTEDLNISQRNSFYNPKLNVENKMTEQIEQQKILEKINSMFKQIDSIQKSDLNQKKKIDDLIEKIQDRVIVSIQNQKKKILDNDRINNLSNDAQK</sequence>
<evidence type="ECO:0000256" key="1">
    <source>
        <dbReference type="SAM" id="MobiDB-lite"/>
    </source>
</evidence>
<feature type="region of interest" description="Disordered" evidence="1">
    <location>
        <begin position="177"/>
        <end position="199"/>
    </location>
</feature>
<proteinExistence type="predicted"/>
<evidence type="ECO:0000313" key="3">
    <source>
        <dbReference type="Proteomes" id="UP000009168"/>
    </source>
</evidence>
<dbReference type="HOGENOM" id="CLU_381081_0_0_1"/>
<protein>
    <submittedName>
        <fullName evidence="2">Uncharacterized protein</fullName>
    </submittedName>
</protein>